<evidence type="ECO:0000256" key="1">
    <source>
        <dbReference type="SAM" id="SignalP"/>
    </source>
</evidence>
<dbReference type="AlphaFoldDB" id="A0A9X2GJ23"/>
<feature type="domain" description="DUF305" evidence="2">
    <location>
        <begin position="106"/>
        <end position="159"/>
    </location>
</feature>
<dbReference type="PANTHER" id="PTHR36933">
    <property type="entry name" value="SLL0788 PROTEIN"/>
    <property type="match status" value="1"/>
</dbReference>
<protein>
    <submittedName>
        <fullName evidence="3">Uncharacterized protein (DUF305 family)</fullName>
    </submittedName>
</protein>
<keyword evidence="1" id="KW-0732">Signal</keyword>
<keyword evidence="4" id="KW-1185">Reference proteome</keyword>
<dbReference type="EMBL" id="JAMZEB010000002">
    <property type="protein sequence ID" value="MCP2355488.1"/>
    <property type="molecule type" value="Genomic_DNA"/>
</dbReference>
<dbReference type="InterPro" id="IPR012347">
    <property type="entry name" value="Ferritin-like"/>
</dbReference>
<dbReference type="Gene3D" id="1.20.1260.10">
    <property type="match status" value="1"/>
</dbReference>
<reference evidence="3" key="1">
    <citation type="submission" date="2022-06" db="EMBL/GenBank/DDBJ databases">
        <title>Sequencing the genomes of 1000 actinobacteria strains.</title>
        <authorList>
            <person name="Klenk H.-P."/>
        </authorList>
    </citation>
    <scope>NUCLEOTIDE SEQUENCE</scope>
    <source>
        <strain evidence="3">DSM 46694</strain>
    </source>
</reference>
<dbReference type="PROSITE" id="PS51257">
    <property type="entry name" value="PROKAR_LIPOPROTEIN"/>
    <property type="match status" value="1"/>
</dbReference>
<feature type="domain" description="DUF305" evidence="2">
    <location>
        <begin position="33"/>
        <end position="95"/>
    </location>
</feature>
<dbReference type="Proteomes" id="UP001139648">
    <property type="component" value="Unassembled WGS sequence"/>
</dbReference>
<comment type="caution">
    <text evidence="3">The sequence shown here is derived from an EMBL/GenBank/DDBJ whole genome shotgun (WGS) entry which is preliminary data.</text>
</comment>
<evidence type="ECO:0000259" key="2">
    <source>
        <dbReference type="Pfam" id="PF03713"/>
    </source>
</evidence>
<accession>A0A9X2GJ23</accession>
<dbReference type="PANTHER" id="PTHR36933:SF1">
    <property type="entry name" value="SLL0788 PROTEIN"/>
    <property type="match status" value="1"/>
</dbReference>
<evidence type="ECO:0000313" key="4">
    <source>
        <dbReference type="Proteomes" id="UP001139648"/>
    </source>
</evidence>
<proteinExistence type="predicted"/>
<dbReference type="RefSeq" id="WP_253742158.1">
    <property type="nucleotide sequence ID" value="NZ_BAABKA010000036.1"/>
</dbReference>
<dbReference type="Pfam" id="PF03713">
    <property type="entry name" value="DUF305"/>
    <property type="match status" value="2"/>
</dbReference>
<organism evidence="3 4">
    <name type="scientific">Nonomuraea thailandensis</name>
    <dbReference type="NCBI Taxonomy" id="1188745"/>
    <lineage>
        <taxon>Bacteria</taxon>
        <taxon>Bacillati</taxon>
        <taxon>Actinomycetota</taxon>
        <taxon>Actinomycetes</taxon>
        <taxon>Streptosporangiales</taxon>
        <taxon>Streptosporangiaceae</taxon>
        <taxon>Nonomuraea</taxon>
    </lineage>
</organism>
<sequence length="164" mass="17781">MRWKTARVALLGLLLAAGCAAAAETEKAYAQADVTFNQEMITHHQQTIQLAEAAAGRAGSSYVRDLAGKLIPEERADIAMMESWLRSWNETVPVKPVAAMGADLPEGDAFDGAWLRALSEHLHHGVMMAETVRKSGRHGPTLELAGKIIQVQNAELKEIGERLA</sequence>
<feature type="signal peptide" evidence="1">
    <location>
        <begin position="1"/>
        <end position="22"/>
    </location>
</feature>
<evidence type="ECO:0000313" key="3">
    <source>
        <dbReference type="EMBL" id="MCP2355488.1"/>
    </source>
</evidence>
<name>A0A9X2GJ23_9ACTN</name>
<gene>
    <name evidence="3" type="ORF">HD597_002508</name>
</gene>
<feature type="chain" id="PRO_5040809131" evidence="1">
    <location>
        <begin position="23"/>
        <end position="164"/>
    </location>
</feature>
<dbReference type="InterPro" id="IPR005183">
    <property type="entry name" value="DUF305_CopM-like"/>
</dbReference>